<dbReference type="Pfam" id="PF08263">
    <property type="entry name" value="LRRNT_2"/>
    <property type="match status" value="1"/>
</dbReference>
<dbReference type="EMBL" id="JAAGAX010000013">
    <property type="protein sequence ID" value="KAF2295382.1"/>
    <property type="molecule type" value="Genomic_DNA"/>
</dbReference>
<name>A0A6A6L1W7_HEVBR</name>
<evidence type="ECO:0000256" key="4">
    <source>
        <dbReference type="ARBA" id="ARBA00022692"/>
    </source>
</evidence>
<sequence>MVDDSCTYSLISCSPIFWAQHRWYSLVFFQVSILSDPFRVLQSWNYYDETPCSWNGVTCGAPGIDATFSRVTGLSLPNAQLLGSIPAELGMVQYLQNLDLSNNSLNGSLPFALFNASQLRFLDLSNNMISGELPETIGSLQNLEFLNLSENALAGTLPSSLPTLHNLSVVSLNNNYFFGGLPSEFGAVQVLDLSFNLINGSLLKILVKSRKSRPQEQEQHKGGTLATFDGENSSSSKLYSRHQLIYWRTGSSIMYKAVLEDGTALAVRRIGKVGSSPCYLPWEVRLKISKGVARGLSFLHDKKHVHGNLKPSNILLGSDMEPRIGILLERLMTGDSSRKSGGSTRNFGSKRSTASRIASKTSHLGPAQAQVRV</sequence>
<accession>A0A6A6L1W7</accession>
<dbReference type="FunFam" id="3.80.10.10:FF:000275">
    <property type="entry name" value="Leucine-rich repeat receptor-like protein kinase"/>
    <property type="match status" value="1"/>
</dbReference>
<comment type="subcellular location">
    <subcellularLocation>
        <location evidence="1">Membrane</location>
        <topology evidence="1">Single-pass type I membrane protein</topology>
    </subcellularLocation>
</comment>
<keyword evidence="4" id="KW-0812">Transmembrane</keyword>
<evidence type="ECO:0000313" key="13">
    <source>
        <dbReference type="Proteomes" id="UP000467840"/>
    </source>
</evidence>
<dbReference type="SUPFAM" id="SSF52058">
    <property type="entry name" value="L domain-like"/>
    <property type="match status" value="1"/>
</dbReference>
<dbReference type="InterPro" id="IPR001611">
    <property type="entry name" value="Leu-rich_rpt"/>
</dbReference>
<feature type="compositionally biased region" description="Polar residues" evidence="10">
    <location>
        <begin position="339"/>
        <end position="362"/>
    </location>
</feature>
<dbReference type="Gene3D" id="3.80.10.10">
    <property type="entry name" value="Ribonuclease Inhibitor"/>
    <property type="match status" value="1"/>
</dbReference>
<dbReference type="InterPro" id="IPR011009">
    <property type="entry name" value="Kinase-like_dom_sf"/>
</dbReference>
<reference evidence="12 13" key="1">
    <citation type="journal article" date="2020" name="Mol. Plant">
        <title>The Chromosome-Based Rubber Tree Genome Provides New Insights into Spurge Genome Evolution and Rubber Biosynthesis.</title>
        <authorList>
            <person name="Liu J."/>
            <person name="Shi C."/>
            <person name="Shi C.C."/>
            <person name="Li W."/>
            <person name="Zhang Q.J."/>
            <person name="Zhang Y."/>
            <person name="Li K."/>
            <person name="Lu H.F."/>
            <person name="Shi C."/>
            <person name="Zhu S.T."/>
            <person name="Xiao Z.Y."/>
            <person name="Nan H."/>
            <person name="Yue Y."/>
            <person name="Zhu X.G."/>
            <person name="Wu Y."/>
            <person name="Hong X.N."/>
            <person name="Fan G.Y."/>
            <person name="Tong Y."/>
            <person name="Zhang D."/>
            <person name="Mao C.L."/>
            <person name="Liu Y.L."/>
            <person name="Hao S.J."/>
            <person name="Liu W.Q."/>
            <person name="Lv M.Q."/>
            <person name="Zhang H.B."/>
            <person name="Liu Y."/>
            <person name="Hu-Tang G.R."/>
            <person name="Wang J.P."/>
            <person name="Wang J.H."/>
            <person name="Sun Y.H."/>
            <person name="Ni S.B."/>
            <person name="Chen W.B."/>
            <person name="Zhang X.C."/>
            <person name="Jiao Y.N."/>
            <person name="Eichler E.E."/>
            <person name="Li G.H."/>
            <person name="Liu X."/>
            <person name="Gao L.Z."/>
        </authorList>
    </citation>
    <scope>NUCLEOTIDE SEQUENCE [LARGE SCALE GENOMIC DNA]</scope>
    <source>
        <strain evidence="13">cv. GT1</strain>
        <tissue evidence="12">Leaf</tissue>
    </source>
</reference>
<evidence type="ECO:0000256" key="8">
    <source>
        <dbReference type="ARBA" id="ARBA00023136"/>
    </source>
</evidence>
<keyword evidence="5" id="KW-0732">Signal</keyword>
<keyword evidence="7" id="KW-1133">Transmembrane helix</keyword>
<dbReference type="Pfam" id="PF00560">
    <property type="entry name" value="LRR_1"/>
    <property type="match status" value="3"/>
</dbReference>
<dbReference type="SUPFAM" id="SSF56112">
    <property type="entry name" value="Protein kinase-like (PK-like)"/>
    <property type="match status" value="1"/>
</dbReference>
<comment type="caution">
    <text evidence="12">The sequence shown here is derived from an EMBL/GenBank/DDBJ whole genome shotgun (WGS) entry which is preliminary data.</text>
</comment>
<dbReference type="Proteomes" id="UP000467840">
    <property type="component" value="Chromosome 7"/>
</dbReference>
<evidence type="ECO:0000256" key="9">
    <source>
        <dbReference type="ARBA" id="ARBA00023180"/>
    </source>
</evidence>
<dbReference type="PANTHER" id="PTHR48010">
    <property type="entry name" value="OS05G0588300 PROTEIN"/>
    <property type="match status" value="1"/>
</dbReference>
<dbReference type="InterPro" id="IPR032675">
    <property type="entry name" value="LRR_dom_sf"/>
</dbReference>
<evidence type="ECO:0000256" key="5">
    <source>
        <dbReference type="ARBA" id="ARBA00022729"/>
    </source>
</evidence>
<dbReference type="Gene3D" id="1.10.510.10">
    <property type="entry name" value="Transferase(Phosphotransferase) domain 1"/>
    <property type="match status" value="1"/>
</dbReference>
<evidence type="ECO:0000256" key="10">
    <source>
        <dbReference type="SAM" id="MobiDB-lite"/>
    </source>
</evidence>
<feature type="region of interest" description="Disordered" evidence="10">
    <location>
        <begin position="335"/>
        <end position="373"/>
    </location>
</feature>
<feature type="domain" description="Leucine-rich repeat-containing N-terminal plant-type" evidence="11">
    <location>
        <begin position="34"/>
        <end position="59"/>
    </location>
</feature>
<dbReference type="InterPro" id="IPR050994">
    <property type="entry name" value="At_inactive_RLKs"/>
</dbReference>
<organism evidence="12 13">
    <name type="scientific">Hevea brasiliensis</name>
    <name type="common">Para rubber tree</name>
    <name type="synonym">Siphonia brasiliensis</name>
    <dbReference type="NCBI Taxonomy" id="3981"/>
    <lineage>
        <taxon>Eukaryota</taxon>
        <taxon>Viridiplantae</taxon>
        <taxon>Streptophyta</taxon>
        <taxon>Embryophyta</taxon>
        <taxon>Tracheophyta</taxon>
        <taxon>Spermatophyta</taxon>
        <taxon>Magnoliopsida</taxon>
        <taxon>eudicotyledons</taxon>
        <taxon>Gunneridae</taxon>
        <taxon>Pentapetalae</taxon>
        <taxon>rosids</taxon>
        <taxon>fabids</taxon>
        <taxon>Malpighiales</taxon>
        <taxon>Euphorbiaceae</taxon>
        <taxon>Crotonoideae</taxon>
        <taxon>Micrandreae</taxon>
        <taxon>Hevea</taxon>
    </lineage>
</organism>
<comment type="similarity">
    <text evidence="2">Belongs to the RLP family.</text>
</comment>
<keyword evidence="6" id="KW-0677">Repeat</keyword>
<gene>
    <name evidence="12" type="ORF">GH714_032711</name>
</gene>
<keyword evidence="3" id="KW-0433">Leucine-rich repeat</keyword>
<feature type="region of interest" description="Disordered" evidence="10">
    <location>
        <begin position="213"/>
        <end position="234"/>
    </location>
</feature>
<dbReference type="PANTHER" id="PTHR48010:SF29">
    <property type="entry name" value="PROTEIN KINASE DOMAIN-CONTAINING PROTEIN"/>
    <property type="match status" value="1"/>
</dbReference>
<evidence type="ECO:0000256" key="2">
    <source>
        <dbReference type="ARBA" id="ARBA00009592"/>
    </source>
</evidence>
<dbReference type="AlphaFoldDB" id="A0A6A6L1W7"/>
<evidence type="ECO:0000313" key="12">
    <source>
        <dbReference type="EMBL" id="KAF2295382.1"/>
    </source>
</evidence>
<evidence type="ECO:0000256" key="3">
    <source>
        <dbReference type="ARBA" id="ARBA00022614"/>
    </source>
</evidence>
<dbReference type="GO" id="GO:0016020">
    <property type="term" value="C:membrane"/>
    <property type="evidence" value="ECO:0007669"/>
    <property type="project" value="UniProtKB-SubCell"/>
</dbReference>
<evidence type="ECO:0000256" key="1">
    <source>
        <dbReference type="ARBA" id="ARBA00004479"/>
    </source>
</evidence>
<keyword evidence="9" id="KW-0325">Glycoprotein</keyword>
<proteinExistence type="inferred from homology"/>
<keyword evidence="13" id="KW-1185">Reference proteome</keyword>
<evidence type="ECO:0000256" key="7">
    <source>
        <dbReference type="ARBA" id="ARBA00022989"/>
    </source>
</evidence>
<evidence type="ECO:0000256" key="6">
    <source>
        <dbReference type="ARBA" id="ARBA00022737"/>
    </source>
</evidence>
<keyword evidence="8" id="KW-0472">Membrane</keyword>
<dbReference type="PRINTS" id="PR00019">
    <property type="entry name" value="LEURICHRPT"/>
</dbReference>
<dbReference type="InterPro" id="IPR013210">
    <property type="entry name" value="LRR_N_plant-typ"/>
</dbReference>
<protein>
    <recommendedName>
        <fullName evidence="11">Leucine-rich repeat-containing N-terminal plant-type domain-containing protein</fullName>
    </recommendedName>
</protein>
<evidence type="ECO:0000259" key="11">
    <source>
        <dbReference type="Pfam" id="PF08263"/>
    </source>
</evidence>